<name>A0ABS3N065_9BACI</name>
<evidence type="ECO:0000313" key="2">
    <source>
        <dbReference type="Proteomes" id="UP000663981"/>
    </source>
</evidence>
<keyword evidence="2" id="KW-1185">Reference proteome</keyword>
<dbReference type="EMBL" id="JAGDEL010000004">
    <property type="protein sequence ID" value="MBO1511549.1"/>
    <property type="molecule type" value="Genomic_DNA"/>
</dbReference>
<proteinExistence type="predicted"/>
<dbReference type="RefSeq" id="WP_207976647.1">
    <property type="nucleotide sequence ID" value="NZ_JAGDEL010000004.1"/>
</dbReference>
<evidence type="ECO:0000313" key="1">
    <source>
        <dbReference type="EMBL" id="MBO1511549.1"/>
    </source>
</evidence>
<sequence length="50" mass="6118">MKRKGAVKSIREIEFEFKIRELKRDAEIHDFLFKQKLALIEMKRKKLISK</sequence>
<gene>
    <name evidence="1" type="ORF">I7822_07695</name>
</gene>
<organism evidence="1 2">
    <name type="scientific">Metabacillus bambusae</name>
    <dbReference type="NCBI Taxonomy" id="2795218"/>
    <lineage>
        <taxon>Bacteria</taxon>
        <taxon>Bacillati</taxon>
        <taxon>Bacillota</taxon>
        <taxon>Bacilli</taxon>
        <taxon>Bacillales</taxon>
        <taxon>Bacillaceae</taxon>
        <taxon>Metabacillus</taxon>
    </lineage>
</organism>
<accession>A0ABS3N065</accession>
<evidence type="ECO:0008006" key="3">
    <source>
        <dbReference type="Google" id="ProtNLM"/>
    </source>
</evidence>
<protein>
    <recommendedName>
        <fullName evidence="3">FbpB family small basic protein</fullName>
    </recommendedName>
</protein>
<comment type="caution">
    <text evidence="1">The sequence shown here is derived from an EMBL/GenBank/DDBJ whole genome shotgun (WGS) entry which is preliminary data.</text>
</comment>
<dbReference type="Proteomes" id="UP000663981">
    <property type="component" value="Unassembled WGS sequence"/>
</dbReference>
<reference evidence="1 2" key="1">
    <citation type="submission" date="2021-03" db="EMBL/GenBank/DDBJ databases">
        <title>Whole genome sequence of Metabacillus bambusae BG109.</title>
        <authorList>
            <person name="Jeong J.W."/>
        </authorList>
    </citation>
    <scope>NUCLEOTIDE SEQUENCE [LARGE SCALE GENOMIC DNA]</scope>
    <source>
        <strain evidence="1 2">BG109</strain>
    </source>
</reference>